<feature type="chain" id="PRO_5045472996" description="TTHB210-like domain-containing protein" evidence="1">
    <location>
        <begin position="30"/>
        <end position="269"/>
    </location>
</feature>
<evidence type="ECO:0000256" key="1">
    <source>
        <dbReference type="SAM" id="SignalP"/>
    </source>
</evidence>
<keyword evidence="1" id="KW-0732">Signal</keyword>
<name>A0ABQ2YNW6_9GAMM</name>
<dbReference type="Pfam" id="PF18197">
    <property type="entry name" value="TTHB210-like"/>
    <property type="match status" value="1"/>
</dbReference>
<proteinExistence type="predicted"/>
<dbReference type="InterPro" id="IPR040832">
    <property type="entry name" value="TTHB210-like_dom"/>
</dbReference>
<dbReference type="InterPro" id="IPR033786">
    <property type="entry name" value="TTHB210-like"/>
</dbReference>
<evidence type="ECO:0000313" key="4">
    <source>
        <dbReference type="Proteomes" id="UP000653056"/>
    </source>
</evidence>
<evidence type="ECO:0000259" key="2">
    <source>
        <dbReference type="Pfam" id="PF18197"/>
    </source>
</evidence>
<sequence>MKKSGVDGFHTLGLASTLLLALATTSTLAAEGNVLAGEPVAVGNGLARVVVTQDTGGIPTSIAVALTGGALEGLPAPQPDQEAWLYLLPLPEGVSPTGYDHVLLDWNPAGHIPDGVYSVPHFDMHFYLINDAERQAITFLGPDREQRLAPPNDSLVPAGYVVPPETAVERMGVHGVDPAGPEFQGQPFTHTFIYGYHAGQLIFLEPMVTLDFLRSRPDTTMPVKTPALYSLSGYYPTQYRVGFDPVHDEYRIELLGLRHFNAELQTVQH</sequence>
<dbReference type="Proteomes" id="UP000653056">
    <property type="component" value="Unassembled WGS sequence"/>
</dbReference>
<dbReference type="CDD" id="cd11669">
    <property type="entry name" value="TTHB210-like"/>
    <property type="match status" value="1"/>
</dbReference>
<comment type="caution">
    <text evidence="3">The sequence shown here is derived from an EMBL/GenBank/DDBJ whole genome shotgun (WGS) entry which is preliminary data.</text>
</comment>
<protein>
    <recommendedName>
        <fullName evidence="2">TTHB210-like domain-containing protein</fullName>
    </recommendedName>
</protein>
<evidence type="ECO:0000313" key="3">
    <source>
        <dbReference type="EMBL" id="GGX89352.1"/>
    </source>
</evidence>
<keyword evidence="4" id="KW-1185">Reference proteome</keyword>
<feature type="signal peptide" evidence="1">
    <location>
        <begin position="1"/>
        <end position="29"/>
    </location>
</feature>
<reference evidence="4" key="1">
    <citation type="journal article" date="2019" name="Int. J. Syst. Evol. Microbiol.">
        <title>The Global Catalogue of Microorganisms (GCM) 10K type strain sequencing project: providing services to taxonomists for standard genome sequencing and annotation.</title>
        <authorList>
            <consortium name="The Broad Institute Genomics Platform"/>
            <consortium name="The Broad Institute Genome Sequencing Center for Infectious Disease"/>
            <person name="Wu L."/>
            <person name="Ma J."/>
        </authorList>
    </citation>
    <scope>NUCLEOTIDE SEQUENCE [LARGE SCALE GENOMIC DNA]</scope>
    <source>
        <strain evidence="4">KCTC 22228</strain>
    </source>
</reference>
<gene>
    <name evidence="3" type="ORF">GCM10007160_15900</name>
</gene>
<dbReference type="EMBL" id="BMXS01000006">
    <property type="protein sequence ID" value="GGX89352.1"/>
    <property type="molecule type" value="Genomic_DNA"/>
</dbReference>
<organism evidence="3 4">
    <name type="scientific">Litchfieldella qijiaojingensis</name>
    <dbReference type="NCBI Taxonomy" id="980347"/>
    <lineage>
        <taxon>Bacteria</taxon>
        <taxon>Pseudomonadati</taxon>
        <taxon>Pseudomonadota</taxon>
        <taxon>Gammaproteobacteria</taxon>
        <taxon>Oceanospirillales</taxon>
        <taxon>Halomonadaceae</taxon>
        <taxon>Litchfieldella</taxon>
    </lineage>
</organism>
<feature type="domain" description="TTHB210-like" evidence="2">
    <location>
        <begin position="56"/>
        <end position="106"/>
    </location>
</feature>
<accession>A0ABQ2YNW6</accession>
<dbReference type="RefSeq" id="WP_189467943.1">
    <property type="nucleotide sequence ID" value="NZ_BMXS01000006.1"/>
</dbReference>